<evidence type="ECO:0000313" key="2">
    <source>
        <dbReference type="EMBL" id="MBK3519815.1"/>
    </source>
</evidence>
<proteinExistence type="predicted"/>
<keyword evidence="3" id="KW-1185">Reference proteome</keyword>
<reference evidence="2 3" key="1">
    <citation type="submission" date="2021-01" db="EMBL/GenBank/DDBJ databases">
        <title>Carboxyliciviraga sp.nov., isolated from coastal sediments.</title>
        <authorList>
            <person name="Lu D."/>
            <person name="Zhang T."/>
        </authorList>
    </citation>
    <scope>NUCLEOTIDE SEQUENCE [LARGE SCALE GENOMIC DNA]</scope>
    <source>
        <strain evidence="2 3">N1Y132</strain>
    </source>
</reference>
<evidence type="ECO:0000256" key="1">
    <source>
        <dbReference type="SAM" id="Phobius"/>
    </source>
</evidence>
<evidence type="ECO:0000313" key="3">
    <source>
        <dbReference type="Proteomes" id="UP000605676"/>
    </source>
</evidence>
<keyword evidence="1" id="KW-0812">Transmembrane</keyword>
<keyword evidence="1" id="KW-0472">Membrane</keyword>
<sequence>MDELKDTRLKSLLQESRLEMPFSDFENKMMTRVKTELHGKRVISKNLKLSWLFFLFGSIFGLVLSVSLPMIQVNLGGFELQVLKYPVLALTLFIILWQLEAMIKLTVRHRKDN</sequence>
<gene>
    <name evidence="2" type="ORF">JIV24_20910</name>
</gene>
<feature type="transmembrane region" description="Helical" evidence="1">
    <location>
        <begin position="49"/>
        <end position="71"/>
    </location>
</feature>
<protein>
    <recommendedName>
        <fullName evidence="4">Cation-transporting P-type ATPase C-terminal domain-containing protein</fullName>
    </recommendedName>
</protein>
<dbReference type="EMBL" id="JAENRR010000094">
    <property type="protein sequence ID" value="MBK3519815.1"/>
    <property type="molecule type" value="Genomic_DNA"/>
</dbReference>
<comment type="caution">
    <text evidence="2">The sequence shown here is derived from an EMBL/GenBank/DDBJ whole genome shotgun (WGS) entry which is preliminary data.</text>
</comment>
<keyword evidence="1" id="KW-1133">Transmembrane helix</keyword>
<name>A0ABS1HQB9_9BACT</name>
<evidence type="ECO:0008006" key="4">
    <source>
        <dbReference type="Google" id="ProtNLM"/>
    </source>
</evidence>
<accession>A0ABS1HQB9</accession>
<organism evidence="2 3">
    <name type="scientific">Carboxylicivirga marina</name>
    <dbReference type="NCBI Taxonomy" id="2800988"/>
    <lineage>
        <taxon>Bacteria</taxon>
        <taxon>Pseudomonadati</taxon>
        <taxon>Bacteroidota</taxon>
        <taxon>Bacteroidia</taxon>
        <taxon>Marinilabiliales</taxon>
        <taxon>Marinilabiliaceae</taxon>
        <taxon>Carboxylicivirga</taxon>
    </lineage>
</organism>
<dbReference type="RefSeq" id="WP_200467034.1">
    <property type="nucleotide sequence ID" value="NZ_JAENRR010000094.1"/>
</dbReference>
<feature type="transmembrane region" description="Helical" evidence="1">
    <location>
        <begin position="83"/>
        <end position="103"/>
    </location>
</feature>
<dbReference type="Proteomes" id="UP000605676">
    <property type="component" value="Unassembled WGS sequence"/>
</dbReference>